<sequence length="278" mass="30523">MKGACAVQGWTKPFLGIVCDDGTGFAAIGTVVPTPRQYGNPTGGPPDADTDFMKRSRWALSGGLAALGVAEMTLIGLGRGYGSTADERRRKLPGDDVVSHPGVSTDHAITIDAPPARVWPWLVQMGWGRGGWYTARWVDRLLFPANGPSVDRIVPDLQRLDVGDFVPDGPPATECGFIVVSVDPEHALVLHSTSHLPRQWRSRADVDWSWAFVLTPVDGGRRTRFHFRSRWTSSPWWLSLFGHLVIVPADFVMSRDMLHGVKDRAECHDSSQSSTRLS</sequence>
<gene>
    <name evidence="1" type="ORF">GORHZ_134_00040</name>
</gene>
<organism evidence="1 2">
    <name type="scientific">Gordonia rhizosphera NBRC 16068</name>
    <dbReference type="NCBI Taxonomy" id="1108045"/>
    <lineage>
        <taxon>Bacteria</taxon>
        <taxon>Bacillati</taxon>
        <taxon>Actinomycetota</taxon>
        <taxon>Actinomycetes</taxon>
        <taxon>Mycobacteriales</taxon>
        <taxon>Gordoniaceae</taxon>
        <taxon>Gordonia</taxon>
    </lineage>
</organism>
<comment type="caution">
    <text evidence="1">The sequence shown here is derived from an EMBL/GenBank/DDBJ whole genome shotgun (WGS) entry which is preliminary data.</text>
</comment>
<dbReference type="EMBL" id="BAHC01000134">
    <property type="protein sequence ID" value="GAB91442.1"/>
    <property type="molecule type" value="Genomic_DNA"/>
</dbReference>
<evidence type="ECO:0000313" key="1">
    <source>
        <dbReference type="EMBL" id="GAB91442.1"/>
    </source>
</evidence>
<evidence type="ECO:0000313" key="2">
    <source>
        <dbReference type="Proteomes" id="UP000008363"/>
    </source>
</evidence>
<dbReference type="STRING" id="1108045.GORHZ_134_00040"/>
<protein>
    <submittedName>
        <fullName evidence="1">Uncharacterized protein</fullName>
    </submittedName>
</protein>
<dbReference type="SUPFAM" id="SSF55961">
    <property type="entry name" value="Bet v1-like"/>
    <property type="match status" value="1"/>
</dbReference>
<dbReference type="Proteomes" id="UP000008363">
    <property type="component" value="Unassembled WGS sequence"/>
</dbReference>
<dbReference type="AlphaFoldDB" id="K6WH08"/>
<dbReference type="eggNOG" id="ENOG5031SBV">
    <property type="taxonomic scope" value="Bacteria"/>
</dbReference>
<accession>K6WH08</accession>
<proteinExistence type="predicted"/>
<reference evidence="1 2" key="1">
    <citation type="submission" date="2012-08" db="EMBL/GenBank/DDBJ databases">
        <title>Whole genome shotgun sequence of Gordonia rhizosphera NBRC 16068.</title>
        <authorList>
            <person name="Takarada H."/>
            <person name="Isaki S."/>
            <person name="Hosoyama A."/>
            <person name="Tsuchikane K."/>
            <person name="Katsumata H."/>
            <person name="Baba S."/>
            <person name="Ohji S."/>
            <person name="Yamazaki S."/>
            <person name="Fujita N."/>
        </authorList>
    </citation>
    <scope>NUCLEOTIDE SEQUENCE [LARGE SCALE GENOMIC DNA]</scope>
    <source>
        <strain evidence="1 2">NBRC 16068</strain>
    </source>
</reference>
<name>K6WH08_9ACTN</name>
<keyword evidence="2" id="KW-1185">Reference proteome</keyword>